<keyword evidence="2" id="KW-1185">Reference proteome</keyword>
<organism evidence="1 2">
    <name type="scientific">Pandoraea terrigena</name>
    <dbReference type="NCBI Taxonomy" id="2508292"/>
    <lineage>
        <taxon>Bacteria</taxon>
        <taxon>Pseudomonadati</taxon>
        <taxon>Pseudomonadota</taxon>
        <taxon>Betaproteobacteria</taxon>
        <taxon>Burkholderiales</taxon>
        <taxon>Burkholderiaceae</taxon>
        <taxon>Pandoraea</taxon>
    </lineage>
</organism>
<gene>
    <name evidence="1" type="ORF">PTE31013_01563</name>
</gene>
<protein>
    <submittedName>
        <fullName evidence="1">Uncharacterized protein</fullName>
    </submittedName>
</protein>
<name>A0A5E4TSU3_9BURK</name>
<dbReference type="EMBL" id="CABPRU010000003">
    <property type="protein sequence ID" value="VVD89674.1"/>
    <property type="molecule type" value="Genomic_DNA"/>
</dbReference>
<reference evidence="1 2" key="1">
    <citation type="submission" date="2019-08" db="EMBL/GenBank/DDBJ databases">
        <authorList>
            <person name="Peeters C."/>
        </authorList>
    </citation>
    <scope>NUCLEOTIDE SEQUENCE [LARGE SCALE GENOMIC DNA]</scope>
    <source>
        <strain evidence="1 2">LMG 31013</strain>
    </source>
</reference>
<dbReference type="Proteomes" id="UP000334380">
    <property type="component" value="Unassembled WGS sequence"/>
</dbReference>
<dbReference type="AlphaFoldDB" id="A0A5E4TSU3"/>
<accession>A0A5E4TSU3</accession>
<evidence type="ECO:0000313" key="2">
    <source>
        <dbReference type="Proteomes" id="UP000334380"/>
    </source>
</evidence>
<proteinExistence type="predicted"/>
<sequence length="29" mass="3029">MLTSLTLDDELLAKAKALAGASMHDGIDQ</sequence>
<evidence type="ECO:0000313" key="1">
    <source>
        <dbReference type="EMBL" id="VVD89674.1"/>
    </source>
</evidence>